<feature type="domain" description="Ras-associating" evidence="2">
    <location>
        <begin position="189"/>
        <end position="277"/>
    </location>
</feature>
<evidence type="ECO:0000259" key="2">
    <source>
        <dbReference type="PROSITE" id="PS50200"/>
    </source>
</evidence>
<feature type="compositionally biased region" description="Low complexity" evidence="1">
    <location>
        <begin position="482"/>
        <end position="492"/>
    </location>
</feature>
<feature type="domain" description="SARAH" evidence="3">
    <location>
        <begin position="285"/>
        <end position="332"/>
    </location>
</feature>
<dbReference type="PROSITE" id="PS50951">
    <property type="entry name" value="SARAH"/>
    <property type="match status" value="1"/>
</dbReference>
<dbReference type="Gene3D" id="3.10.20.90">
    <property type="entry name" value="Phosphatidylinositol 3-kinase Catalytic Subunit, Chain A, domain 1"/>
    <property type="match status" value="1"/>
</dbReference>
<dbReference type="PROSITE" id="PS50200">
    <property type="entry name" value="RA"/>
    <property type="match status" value="1"/>
</dbReference>
<accession>A0A5N5LMA6</accession>
<organism evidence="4 5">
    <name type="scientific">Pangasianodon hypophthalmus</name>
    <name type="common">Striped catfish</name>
    <name type="synonym">Helicophagus hypophthalmus</name>
    <dbReference type="NCBI Taxonomy" id="310915"/>
    <lineage>
        <taxon>Eukaryota</taxon>
        <taxon>Metazoa</taxon>
        <taxon>Chordata</taxon>
        <taxon>Craniata</taxon>
        <taxon>Vertebrata</taxon>
        <taxon>Euteleostomi</taxon>
        <taxon>Actinopterygii</taxon>
        <taxon>Neopterygii</taxon>
        <taxon>Teleostei</taxon>
        <taxon>Ostariophysi</taxon>
        <taxon>Siluriformes</taxon>
        <taxon>Pangasiidae</taxon>
        <taxon>Pangasianodon</taxon>
    </lineage>
</organism>
<dbReference type="InterPro" id="IPR036924">
    <property type="entry name" value="Prion/Doppel_b-ribbon_dom_sf"/>
</dbReference>
<feature type="compositionally biased region" description="Basic and acidic residues" evidence="1">
    <location>
        <begin position="104"/>
        <end position="115"/>
    </location>
</feature>
<dbReference type="SUPFAM" id="SSF54098">
    <property type="entry name" value="Prion-like"/>
    <property type="match status" value="1"/>
</dbReference>
<dbReference type="GO" id="GO:0016020">
    <property type="term" value="C:membrane"/>
    <property type="evidence" value="ECO:0007669"/>
    <property type="project" value="InterPro"/>
</dbReference>
<feature type="compositionally biased region" description="Low complexity" evidence="1">
    <location>
        <begin position="369"/>
        <end position="391"/>
    </location>
</feature>
<comment type="caution">
    <text evidence="4">The sequence shown here is derived from an EMBL/GenBank/DDBJ whole genome shotgun (WGS) entry which is preliminary data.</text>
</comment>
<dbReference type="SMART" id="SM00314">
    <property type="entry name" value="RA"/>
    <property type="match status" value="1"/>
</dbReference>
<protein>
    <recommendedName>
        <fullName evidence="6">Ras-associating domain-containing protein</fullName>
    </recommendedName>
</protein>
<evidence type="ECO:0000313" key="5">
    <source>
        <dbReference type="Proteomes" id="UP000327468"/>
    </source>
</evidence>
<dbReference type="EMBL" id="VFJC01000018">
    <property type="protein sequence ID" value="KAB5543718.1"/>
    <property type="molecule type" value="Genomic_DNA"/>
</dbReference>
<dbReference type="Gene3D" id="1.10.790.10">
    <property type="entry name" value="Prion/Doppel protein, beta-ribbon domain"/>
    <property type="match status" value="1"/>
</dbReference>
<dbReference type="InterPro" id="IPR011524">
    <property type="entry name" value="SARAH_dom"/>
</dbReference>
<dbReference type="GO" id="GO:0046330">
    <property type="term" value="P:positive regulation of JNK cascade"/>
    <property type="evidence" value="ECO:0007669"/>
    <property type="project" value="TreeGrafter"/>
</dbReference>
<sequence>MQIYTSPGLPTQPICFVLMAVVDSVQIGENKYISKTDLLSHLKTYNLYYEEKSLHLRHREEEGELIIEGLLNIFWGLRRPIRLQMQDGKEPIDSPRFLASLRSSRTDANKPDSKKQHTTQAPPTIKVTGPEDESNESGSEAAGEEGEGEESTLQRTRSCLSGRSLGGRTKRSNQRLLRRHRCSFNGHFYNHKTAVFTPAFGSVTNVRINSSMTTSQVLRVLLNKFKIENSPDEFTLFLVHTSGERVQLKRDDHPLAIRVLHGPCEQISKFFLMEHDQVEEVTYDVAQYIKLEMPVLQSFIDKLKEEENREMEKLKKRYCDMRRMIQTHMQHLYDKARSAWNEQLTRMGQLCIFTILCLALMLLLHATSASKKGTSSKKPPNTKTSTSTSSNRPHQGSKTQANYPRQPNPYPPAGSNPGAGYPNQQYPGRGGVSQGYPHQNPGGGSYPSGGQYPGQGGSSPGGYPNQYPGRGGVNQGGYPNQYPAGGSYPSGGQYPGGGGVSPNQYPAGRGYPAAGGYPNQYPGRTNPAVYPVGSGYPVRTGGQPGGYPGGYPSIGGSYPNWNPNNKILSPRYGGGFAGPGYGIGGSPFSTSVHKMGYKPSVKSKGFGKKAMLAAGVGAMTGMAVGYGLGRFPRPHFHFSSPQEEYYYNHYMQRHYGMKSTDTNDYGRDYTFKPPPQAQTYEKYMDKCMNRTDFLQNRDAEISSIQGDDPMNGSLAVSNGTSEKVRTAENGISEVPVRSESQESNDDTVSITEIGYPALIQQVKARKCVELYMAYSESFLQKQTQQNPSISNDSNGHSGLHVLLMTTIMALSSTLLLH</sequence>
<reference evidence="4 5" key="1">
    <citation type="submission" date="2019-06" db="EMBL/GenBank/DDBJ databases">
        <title>A chromosome-scale genome assembly of the striped catfish, Pangasianodon hypophthalmus.</title>
        <authorList>
            <person name="Wen M."/>
            <person name="Zahm M."/>
            <person name="Roques C."/>
            <person name="Cabau C."/>
            <person name="Klopp C."/>
            <person name="Donnadieu C."/>
            <person name="Jouanno E."/>
            <person name="Avarre J.-C."/>
            <person name="Campet M."/>
            <person name="Ha T.T.T."/>
            <person name="Dugue R."/>
            <person name="Lampietro C."/>
            <person name="Louis A."/>
            <person name="Herpin A."/>
            <person name="Echchiki A."/>
            <person name="Berthelot C."/>
            <person name="Parey E."/>
            <person name="Roest-Crollius H."/>
            <person name="Braasch I."/>
            <person name="Postlethwait J."/>
            <person name="Bobe J."/>
            <person name="Montfort J."/>
            <person name="Bouchez O."/>
            <person name="Begum T."/>
            <person name="Schartl M."/>
            <person name="Guiguen Y."/>
        </authorList>
    </citation>
    <scope>NUCLEOTIDE SEQUENCE [LARGE SCALE GENOMIC DNA]</scope>
    <source>
        <strain evidence="4 5">Indonesia</strain>
        <tissue evidence="4">Blood</tissue>
    </source>
</reference>
<keyword evidence="5" id="KW-1185">Reference proteome</keyword>
<dbReference type="GO" id="GO:1901222">
    <property type="term" value="P:regulation of non-canonical NF-kappaB signal transduction"/>
    <property type="evidence" value="ECO:0007669"/>
    <property type="project" value="TreeGrafter"/>
</dbReference>
<gene>
    <name evidence="4" type="ORF">PHYPO_G00082740</name>
</gene>
<dbReference type="Proteomes" id="UP000327468">
    <property type="component" value="Chromosome 17"/>
</dbReference>
<feature type="region of interest" description="Disordered" evidence="1">
    <location>
        <begin position="104"/>
        <end position="174"/>
    </location>
</feature>
<dbReference type="SUPFAM" id="SSF54236">
    <property type="entry name" value="Ubiquitin-like"/>
    <property type="match status" value="1"/>
</dbReference>
<dbReference type="InterPro" id="IPR029071">
    <property type="entry name" value="Ubiquitin-like_domsf"/>
</dbReference>
<dbReference type="GO" id="GO:0005634">
    <property type="term" value="C:nucleus"/>
    <property type="evidence" value="ECO:0007669"/>
    <property type="project" value="TreeGrafter"/>
</dbReference>
<feature type="compositionally biased region" description="Gly residues" evidence="1">
    <location>
        <begin position="441"/>
        <end position="460"/>
    </location>
</feature>
<dbReference type="InterPro" id="IPR033614">
    <property type="entry name" value="RASSF1-6"/>
</dbReference>
<dbReference type="PANTHER" id="PTHR22738:SF14">
    <property type="entry name" value="RAS ASSOCIATION DOMAIN-CONTAINING PROTEIN 2"/>
    <property type="match status" value="1"/>
</dbReference>
<evidence type="ECO:0000313" key="4">
    <source>
        <dbReference type="EMBL" id="KAB5543718.1"/>
    </source>
</evidence>
<dbReference type="CDD" id="cd21886">
    <property type="entry name" value="SARAH_RASSF2-like"/>
    <property type="match status" value="1"/>
</dbReference>
<feature type="region of interest" description="Disordered" evidence="1">
    <location>
        <begin position="369"/>
        <end position="505"/>
    </location>
</feature>
<dbReference type="PANTHER" id="PTHR22738">
    <property type="entry name" value="RASSF"/>
    <property type="match status" value="1"/>
</dbReference>
<dbReference type="InterPro" id="IPR000159">
    <property type="entry name" value="RA_dom"/>
</dbReference>
<feature type="compositionally biased region" description="Polar residues" evidence="1">
    <location>
        <begin position="392"/>
        <end position="405"/>
    </location>
</feature>
<name>A0A5N5LMA6_PANHP</name>
<dbReference type="GO" id="GO:0005737">
    <property type="term" value="C:cytoplasm"/>
    <property type="evidence" value="ECO:0007669"/>
    <property type="project" value="TreeGrafter"/>
</dbReference>
<dbReference type="Pfam" id="PF00788">
    <property type="entry name" value="RA"/>
    <property type="match status" value="1"/>
</dbReference>
<dbReference type="AlphaFoldDB" id="A0A5N5LMA6"/>
<dbReference type="GO" id="GO:0051260">
    <property type="term" value="P:protein homooligomerization"/>
    <property type="evidence" value="ECO:0007669"/>
    <property type="project" value="InterPro"/>
</dbReference>
<evidence type="ECO:0008006" key="6">
    <source>
        <dbReference type="Google" id="ProtNLM"/>
    </source>
</evidence>
<evidence type="ECO:0000259" key="3">
    <source>
        <dbReference type="PROSITE" id="PS50951"/>
    </source>
</evidence>
<dbReference type="GO" id="GO:0007165">
    <property type="term" value="P:signal transduction"/>
    <property type="evidence" value="ECO:0007669"/>
    <property type="project" value="InterPro"/>
</dbReference>
<evidence type="ECO:0000256" key="1">
    <source>
        <dbReference type="SAM" id="MobiDB-lite"/>
    </source>
</evidence>
<dbReference type="Pfam" id="PF16517">
    <property type="entry name" value="Nore1-SARAH"/>
    <property type="match status" value="1"/>
</dbReference>
<proteinExistence type="predicted"/>